<name>A0ACD3AVQ2_9AGAR</name>
<accession>A0ACD3AVQ2</accession>
<evidence type="ECO:0000313" key="1">
    <source>
        <dbReference type="EMBL" id="TFK69434.1"/>
    </source>
</evidence>
<organism evidence="1 2">
    <name type="scientific">Pluteus cervinus</name>
    <dbReference type="NCBI Taxonomy" id="181527"/>
    <lineage>
        <taxon>Eukaryota</taxon>
        <taxon>Fungi</taxon>
        <taxon>Dikarya</taxon>
        <taxon>Basidiomycota</taxon>
        <taxon>Agaricomycotina</taxon>
        <taxon>Agaricomycetes</taxon>
        <taxon>Agaricomycetidae</taxon>
        <taxon>Agaricales</taxon>
        <taxon>Pluteineae</taxon>
        <taxon>Pluteaceae</taxon>
        <taxon>Pluteus</taxon>
    </lineage>
</organism>
<dbReference type="EMBL" id="ML208331">
    <property type="protein sequence ID" value="TFK69434.1"/>
    <property type="molecule type" value="Genomic_DNA"/>
</dbReference>
<evidence type="ECO:0000313" key="2">
    <source>
        <dbReference type="Proteomes" id="UP000308600"/>
    </source>
</evidence>
<proteinExistence type="predicted"/>
<gene>
    <name evidence="1" type="ORF">BDN72DRAFT_767912</name>
</gene>
<keyword evidence="2" id="KW-1185">Reference proteome</keyword>
<feature type="non-terminal residue" evidence="1">
    <location>
        <position position="1"/>
    </location>
</feature>
<protein>
    <submittedName>
        <fullName evidence="1">Thioesterase/thiol ester dehydrase-isomerase</fullName>
    </submittedName>
</protein>
<reference evidence="1 2" key="1">
    <citation type="journal article" date="2019" name="Nat. Ecol. Evol.">
        <title>Megaphylogeny resolves global patterns of mushroom evolution.</title>
        <authorList>
            <person name="Varga T."/>
            <person name="Krizsan K."/>
            <person name="Foldi C."/>
            <person name="Dima B."/>
            <person name="Sanchez-Garcia M."/>
            <person name="Sanchez-Ramirez S."/>
            <person name="Szollosi G.J."/>
            <person name="Szarkandi J.G."/>
            <person name="Papp V."/>
            <person name="Albert L."/>
            <person name="Andreopoulos W."/>
            <person name="Angelini C."/>
            <person name="Antonin V."/>
            <person name="Barry K.W."/>
            <person name="Bougher N.L."/>
            <person name="Buchanan P."/>
            <person name="Buyck B."/>
            <person name="Bense V."/>
            <person name="Catcheside P."/>
            <person name="Chovatia M."/>
            <person name="Cooper J."/>
            <person name="Damon W."/>
            <person name="Desjardin D."/>
            <person name="Finy P."/>
            <person name="Geml J."/>
            <person name="Haridas S."/>
            <person name="Hughes K."/>
            <person name="Justo A."/>
            <person name="Karasinski D."/>
            <person name="Kautmanova I."/>
            <person name="Kiss B."/>
            <person name="Kocsube S."/>
            <person name="Kotiranta H."/>
            <person name="LaButti K.M."/>
            <person name="Lechner B.E."/>
            <person name="Liimatainen K."/>
            <person name="Lipzen A."/>
            <person name="Lukacs Z."/>
            <person name="Mihaltcheva S."/>
            <person name="Morgado L.N."/>
            <person name="Niskanen T."/>
            <person name="Noordeloos M.E."/>
            <person name="Ohm R.A."/>
            <person name="Ortiz-Santana B."/>
            <person name="Ovrebo C."/>
            <person name="Racz N."/>
            <person name="Riley R."/>
            <person name="Savchenko A."/>
            <person name="Shiryaev A."/>
            <person name="Soop K."/>
            <person name="Spirin V."/>
            <person name="Szebenyi C."/>
            <person name="Tomsovsky M."/>
            <person name="Tulloss R.E."/>
            <person name="Uehling J."/>
            <person name="Grigoriev I.V."/>
            <person name="Vagvolgyi C."/>
            <person name="Papp T."/>
            <person name="Martin F.M."/>
            <person name="Miettinen O."/>
            <person name="Hibbett D.S."/>
            <person name="Nagy L.G."/>
        </authorList>
    </citation>
    <scope>NUCLEOTIDE SEQUENCE [LARGE SCALE GENOMIC DNA]</scope>
    <source>
        <strain evidence="1 2">NL-1719</strain>
    </source>
</reference>
<dbReference type="Proteomes" id="UP000308600">
    <property type="component" value="Unassembled WGS sequence"/>
</dbReference>
<sequence>PHMADDSTTHASTSEISGNAPEEVKELLASANYVPQANQPPTFADSIIKRTKTVEVSVVNKAEEPTRKEGRVVCEVLVEEDMTNGYGSVHGGCLALLIDQCSTMALYALQMSTVGEPFFGVSQSLNIVYHSPALLGDTLRIVNTTMTVGSRAVSVRAEVWSKTYHRLVASGVHIKMQPSSEKAKL</sequence>